<dbReference type="PANTHER" id="PTHR19302:SF33">
    <property type="entry name" value="GAMMA-TUBULIN COMPLEX COMPONENT 5"/>
    <property type="match status" value="1"/>
</dbReference>
<dbReference type="GO" id="GO:0051225">
    <property type="term" value="P:spindle assembly"/>
    <property type="evidence" value="ECO:0007669"/>
    <property type="project" value="TreeGrafter"/>
</dbReference>
<dbReference type="GO" id="GO:0051011">
    <property type="term" value="F:microtubule minus-end binding"/>
    <property type="evidence" value="ECO:0007669"/>
    <property type="project" value="TreeGrafter"/>
</dbReference>
<dbReference type="GeneID" id="28987023"/>
<feature type="region of interest" description="Disordered" evidence="5">
    <location>
        <begin position="811"/>
        <end position="844"/>
    </location>
</feature>
<feature type="compositionally biased region" description="Low complexity" evidence="5">
    <location>
        <begin position="824"/>
        <end position="844"/>
    </location>
</feature>
<dbReference type="InterPro" id="IPR041470">
    <property type="entry name" value="GCP_N"/>
</dbReference>
<dbReference type="RefSeq" id="XP_018281327.1">
    <property type="nucleotide sequence ID" value="XM_018426420.1"/>
</dbReference>
<feature type="domain" description="Gamma tubulin complex component protein N-terminal" evidence="6">
    <location>
        <begin position="275"/>
        <end position="538"/>
    </location>
</feature>
<comment type="similarity">
    <text evidence="4">Belongs to the TUBGCP family.</text>
</comment>
<proteinExistence type="inferred from homology"/>
<evidence type="ECO:0000256" key="1">
    <source>
        <dbReference type="ARBA" id="ARBA00022490"/>
    </source>
</evidence>
<dbReference type="PANTHER" id="PTHR19302">
    <property type="entry name" value="GAMMA TUBULIN COMPLEX PROTEIN"/>
    <property type="match status" value="1"/>
</dbReference>
<dbReference type="GO" id="GO:0000930">
    <property type="term" value="C:gamma-tubulin complex"/>
    <property type="evidence" value="ECO:0007669"/>
    <property type="project" value="UniProtKB-ARBA"/>
</dbReference>
<dbReference type="Gene3D" id="1.20.120.1900">
    <property type="entry name" value="Gamma-tubulin complex, C-terminal domain"/>
    <property type="match status" value="1"/>
</dbReference>
<dbReference type="Pfam" id="PF17681">
    <property type="entry name" value="GCP_N_terminal"/>
    <property type="match status" value="1"/>
</dbReference>
<dbReference type="STRING" id="879819.A0A0J0XUQ6"/>
<dbReference type="EMBL" id="KQ087184">
    <property type="protein sequence ID" value="KLT44836.1"/>
    <property type="molecule type" value="Genomic_DNA"/>
</dbReference>
<reference evidence="7 8" key="1">
    <citation type="submission" date="2015-03" db="EMBL/GenBank/DDBJ databases">
        <title>Genomics and transcriptomics of the oil-accumulating basidiomycete yeast T. oleaginosus allow insights into substrate utilization and the diverse evolutionary trajectories of mating systems in fungi.</title>
        <authorList>
            <consortium name="DOE Joint Genome Institute"/>
            <person name="Kourist R."/>
            <person name="Kracht O."/>
            <person name="Bracharz F."/>
            <person name="Lipzen A."/>
            <person name="Nolan M."/>
            <person name="Ohm R."/>
            <person name="Grigoriev I."/>
            <person name="Sun S."/>
            <person name="Heitman J."/>
            <person name="Bruck T."/>
            <person name="Nowrousian M."/>
        </authorList>
    </citation>
    <scope>NUCLEOTIDE SEQUENCE [LARGE SCALE GENOMIC DNA]</scope>
    <source>
        <strain evidence="7 8">IBC0246</strain>
    </source>
</reference>
<name>A0A0J0XUQ6_9TREE</name>
<dbReference type="GO" id="GO:0051321">
    <property type="term" value="P:meiotic cell cycle"/>
    <property type="evidence" value="ECO:0007669"/>
    <property type="project" value="TreeGrafter"/>
</dbReference>
<dbReference type="GO" id="GO:0005874">
    <property type="term" value="C:microtubule"/>
    <property type="evidence" value="ECO:0007669"/>
    <property type="project" value="UniProtKB-KW"/>
</dbReference>
<dbReference type="GO" id="GO:0000922">
    <property type="term" value="C:spindle pole"/>
    <property type="evidence" value="ECO:0007669"/>
    <property type="project" value="InterPro"/>
</dbReference>
<keyword evidence="8" id="KW-1185">Reference proteome</keyword>
<evidence type="ECO:0000256" key="4">
    <source>
        <dbReference type="RuleBase" id="RU363050"/>
    </source>
</evidence>
<dbReference type="GO" id="GO:0031122">
    <property type="term" value="P:cytoplasmic microtubule organization"/>
    <property type="evidence" value="ECO:0007669"/>
    <property type="project" value="TreeGrafter"/>
</dbReference>
<accession>A0A0J0XUQ6</accession>
<organism evidence="7 8">
    <name type="scientific">Cutaneotrichosporon oleaginosum</name>
    <dbReference type="NCBI Taxonomy" id="879819"/>
    <lineage>
        <taxon>Eukaryota</taxon>
        <taxon>Fungi</taxon>
        <taxon>Dikarya</taxon>
        <taxon>Basidiomycota</taxon>
        <taxon>Agaricomycotina</taxon>
        <taxon>Tremellomycetes</taxon>
        <taxon>Trichosporonales</taxon>
        <taxon>Trichosporonaceae</taxon>
        <taxon>Cutaneotrichosporon</taxon>
    </lineage>
</organism>
<dbReference type="GO" id="GO:0000278">
    <property type="term" value="P:mitotic cell cycle"/>
    <property type="evidence" value="ECO:0007669"/>
    <property type="project" value="TreeGrafter"/>
</dbReference>
<comment type="subcellular location">
    <subcellularLocation>
        <location evidence="4">Cytoplasm</location>
        <location evidence="4">Cytoskeleton</location>
        <location evidence="4">Microtubule organizing center</location>
    </subcellularLocation>
</comment>
<gene>
    <name evidence="7" type="ORF">CC85DRAFT_326116</name>
</gene>
<evidence type="ECO:0000256" key="3">
    <source>
        <dbReference type="ARBA" id="ARBA00023212"/>
    </source>
</evidence>
<dbReference type="InterPro" id="IPR007259">
    <property type="entry name" value="GCP"/>
</dbReference>
<evidence type="ECO:0000256" key="2">
    <source>
        <dbReference type="ARBA" id="ARBA00022701"/>
    </source>
</evidence>
<feature type="region of interest" description="Disordered" evidence="5">
    <location>
        <begin position="155"/>
        <end position="206"/>
    </location>
</feature>
<keyword evidence="2 4" id="KW-0493">Microtubule</keyword>
<protein>
    <recommendedName>
        <fullName evidence="4">Spindle pole body component</fullName>
    </recommendedName>
</protein>
<dbReference type="AlphaFoldDB" id="A0A0J0XUQ6"/>
<evidence type="ECO:0000259" key="6">
    <source>
        <dbReference type="Pfam" id="PF17681"/>
    </source>
</evidence>
<dbReference type="GO" id="GO:0007020">
    <property type="term" value="P:microtubule nucleation"/>
    <property type="evidence" value="ECO:0007669"/>
    <property type="project" value="InterPro"/>
</dbReference>
<dbReference type="OrthoDB" id="66546at2759"/>
<keyword evidence="3 4" id="KW-0206">Cytoskeleton</keyword>
<evidence type="ECO:0000313" key="7">
    <source>
        <dbReference type="EMBL" id="KLT44836.1"/>
    </source>
</evidence>
<evidence type="ECO:0000313" key="8">
    <source>
        <dbReference type="Proteomes" id="UP000053611"/>
    </source>
</evidence>
<keyword evidence="1 4" id="KW-0963">Cytoplasm</keyword>
<evidence type="ECO:0000256" key="5">
    <source>
        <dbReference type="SAM" id="MobiDB-lite"/>
    </source>
</evidence>
<feature type="compositionally biased region" description="Acidic residues" evidence="5">
    <location>
        <begin position="163"/>
        <end position="174"/>
    </location>
</feature>
<dbReference type="GO" id="GO:0043015">
    <property type="term" value="F:gamma-tubulin binding"/>
    <property type="evidence" value="ECO:0007669"/>
    <property type="project" value="InterPro"/>
</dbReference>
<sequence>MSKNAGSLDLARQLVLSLRPDTKDADATARRVATQVRAHAGASMRKEWHEVRRTLKELAGVARVRVEDDVADAYDKLVAKLEEHRRRGGTQWDEDLPLQASTIPQHVHFLLELAQPMDDDVREFAAEYLVRPPRAADKSDMRLYREIMAAPFEGEHWGPGYEEASDEEWSDSESDGGSTPSEEDVVTPAKSTRSAAAQTARQAEAARRAEEDARLLLAKLQLRELTGAAYWKTGGDPLPSSDGAYGWRALSSLPALASPALPRHDRAISAAQLQRELLFALSGRPGVLLTFNLNECSVGVYGQGPLTQIVPSHPEVASFSPAALQGILSTFAVYATQAARLRAYVQSPGASETAQAFAAACRGVLHDVTTWVAEREAAFLGSSSQSVSTPLALQREFARFGDVLAALCDLVPLTNSPLALLDALYRATISPVARDIRPQLTDVFARAAAPMWRMTGEWLVQGMPVPESLASQEADLALQDDDTERALPPEFYIQRDRDAAWIDEDFWDAGFVAPAWPAWLREHAVLEGGKARGLLRSLPAEGTHAGEAEAWRSLPDLISADQDIGDALCAFVAPICGRAQSLLAATLARECGLHAHLAAIDGLSLMRACDVLDTWADWLFRQMAARKPWADFHLLTHAMRDAIEGAGAHWINPASVRVRTARRRAAITDIRVDYLVPFPLSQVFTASALELRSDVFGLLLRLMRARKLLRARHKAGADVLRVRHAASWAMDTLWAWINAALDILSARHAAAMAGASFHALVTLELEHGRRLCATCFLHPSTDAAMLHVAGILDAAEAVCVASAGMASTWDTESEGYESEGGRSGWSESGRSGRSATSASEASSESTVRAWDGSLERAAASLGAHVRGLMEVVEGLAGREGDAAAREMWGMLVFALQDWKDVLYVA</sequence>
<dbReference type="Proteomes" id="UP000053611">
    <property type="component" value="Unassembled WGS sequence"/>
</dbReference>
<dbReference type="InterPro" id="IPR042241">
    <property type="entry name" value="GCP_C_sf"/>
</dbReference>
<feature type="compositionally biased region" description="Low complexity" evidence="5">
    <location>
        <begin position="189"/>
        <end position="203"/>
    </location>
</feature>